<feature type="signal peptide" evidence="1">
    <location>
        <begin position="1"/>
        <end position="25"/>
    </location>
</feature>
<evidence type="ECO:0008006" key="4">
    <source>
        <dbReference type="Google" id="ProtNLM"/>
    </source>
</evidence>
<name>A0ABW5KKH6_9SPHI</name>
<protein>
    <recommendedName>
        <fullName evidence="4">DUF4397 domain-containing protein</fullName>
    </recommendedName>
</protein>
<comment type="caution">
    <text evidence="2">The sequence shown here is derived from an EMBL/GenBank/DDBJ whole genome shotgun (WGS) entry which is preliminary data.</text>
</comment>
<evidence type="ECO:0000313" key="3">
    <source>
        <dbReference type="Proteomes" id="UP001597545"/>
    </source>
</evidence>
<proteinExistence type="predicted"/>
<evidence type="ECO:0000313" key="2">
    <source>
        <dbReference type="EMBL" id="MFD2549479.1"/>
    </source>
</evidence>
<evidence type="ECO:0000256" key="1">
    <source>
        <dbReference type="SAM" id="SignalP"/>
    </source>
</evidence>
<dbReference type="RefSeq" id="WP_380905796.1">
    <property type="nucleotide sequence ID" value="NZ_JBHUEG010000012.1"/>
</dbReference>
<organism evidence="2 3">
    <name type="scientific">Sphingobacterium suaedae</name>
    <dbReference type="NCBI Taxonomy" id="1686402"/>
    <lineage>
        <taxon>Bacteria</taxon>
        <taxon>Pseudomonadati</taxon>
        <taxon>Bacteroidota</taxon>
        <taxon>Sphingobacteriia</taxon>
        <taxon>Sphingobacteriales</taxon>
        <taxon>Sphingobacteriaceae</taxon>
        <taxon>Sphingobacterium</taxon>
    </lineage>
</organism>
<accession>A0ABW5KKH6</accession>
<dbReference type="Proteomes" id="UP001597545">
    <property type="component" value="Unassembled WGS sequence"/>
</dbReference>
<keyword evidence="3" id="KW-1185">Reference proteome</keyword>
<feature type="chain" id="PRO_5047109282" description="DUF4397 domain-containing protein" evidence="1">
    <location>
        <begin position="26"/>
        <end position="470"/>
    </location>
</feature>
<keyword evidence="1" id="KW-0732">Signal</keyword>
<dbReference type="EMBL" id="JBHULR010000015">
    <property type="protein sequence ID" value="MFD2549479.1"/>
    <property type="molecule type" value="Genomic_DNA"/>
</dbReference>
<sequence>MRKRKLHIKRYLTLLVGGCSTVALAQVTVNLPRANIQNRTDYQQTIAAGQYTSLLGLLPTFSVRSNTPNFTNLLAGTETAPLNLAYIKMVSVGSVSLVNVASEVALSTGYQQIYASLVSLLSGPVTVNLRLRTANHRWLAGAYTGQLGFLAPGLLGVGNQINPPTQDITINVPGFIAPPATVGNTQIAVNNLSYYRGVSGIAVNKSIAMSTTVPYQPTLQSGATSFNFSTTVPYNQLPSSPVGTVSVGLTGIVNASPITLSTAVQGLTTTAGIAVPPTNNQTLTAVFSISGANLKSSFVQAGTYNVPITYAWNKLASAYPATPIQESRTGSVDIVVSDLGELVANQNAVPLVFASTGDYQQGVIKDMPAHLRISKTTPYNLYVRAASSSFASGTNTIPLSVLRIGPMPGESGMNTVTLSATPQQLINAANPVIDRNLNVRYTIPASEVGQIMGKPAGVYSVNVVFSFVAP</sequence>
<gene>
    <name evidence="2" type="ORF">ACFSR5_17655</name>
</gene>
<reference evidence="3" key="1">
    <citation type="journal article" date="2019" name="Int. J. Syst. Evol. Microbiol.">
        <title>The Global Catalogue of Microorganisms (GCM) 10K type strain sequencing project: providing services to taxonomists for standard genome sequencing and annotation.</title>
        <authorList>
            <consortium name="The Broad Institute Genomics Platform"/>
            <consortium name="The Broad Institute Genome Sequencing Center for Infectious Disease"/>
            <person name="Wu L."/>
            <person name="Ma J."/>
        </authorList>
    </citation>
    <scope>NUCLEOTIDE SEQUENCE [LARGE SCALE GENOMIC DNA]</scope>
    <source>
        <strain evidence="3">KCTC 42662</strain>
    </source>
</reference>